<keyword evidence="2" id="KW-0964">Secreted</keyword>
<evidence type="ECO:0000259" key="8">
    <source>
        <dbReference type="PROSITE" id="PS50847"/>
    </source>
</evidence>
<dbReference type="NCBIfam" id="TIGR01167">
    <property type="entry name" value="LPXTG_anchor"/>
    <property type="match status" value="1"/>
</dbReference>
<keyword evidence="1" id="KW-0134">Cell wall</keyword>
<evidence type="ECO:0000256" key="6">
    <source>
        <dbReference type="SAM" id="Phobius"/>
    </source>
</evidence>
<sequence>MNRSTRPLRPLLGCALAATAAVGLALTAAAPASADTPYDPQDWQDAILFNGGGISIDAGADYAGYDVFVQAQLPVGARGSRGEWVLKKASLDAEGDALVYNFAGPVNLYFFSPSSPEVGLELPEPAATAAIYRNEEIAYDVDPAAGTAVVDSDVPSVSPPALENFEIYLADFTDASVAPSSYLVGESFDLTFSDLYWATEGDLDGLATSTVIYSEPTTIGTSAIAGGAVTTTIGAEYTTEPHTLALMDDYGRVLASATLDGGAAAGSEPVGTTEPTTPSATPVAAAPASSTGSKPGGPRLAETGLEGGTTALLGSALLLAGGAGLVVARRRRARA</sequence>
<keyword evidence="6" id="KW-1133">Transmembrane helix</keyword>
<dbReference type="InterPro" id="IPR019931">
    <property type="entry name" value="LPXTG_anchor"/>
</dbReference>
<feature type="domain" description="Gram-positive cocci surface proteins LPxTG" evidence="8">
    <location>
        <begin position="300"/>
        <end position="335"/>
    </location>
</feature>
<evidence type="ECO:0000256" key="2">
    <source>
        <dbReference type="ARBA" id="ARBA00022525"/>
    </source>
</evidence>
<evidence type="ECO:0000256" key="3">
    <source>
        <dbReference type="ARBA" id="ARBA00022729"/>
    </source>
</evidence>
<keyword evidence="10" id="KW-1185">Reference proteome</keyword>
<keyword evidence="6" id="KW-0472">Membrane</keyword>
<proteinExistence type="predicted"/>
<feature type="transmembrane region" description="Helical" evidence="6">
    <location>
        <begin position="308"/>
        <end position="328"/>
    </location>
</feature>
<feature type="compositionally biased region" description="Low complexity" evidence="5">
    <location>
        <begin position="272"/>
        <end position="305"/>
    </location>
</feature>
<reference evidence="10" key="1">
    <citation type="submission" date="2019-12" db="EMBL/GenBank/DDBJ databases">
        <title>Complete and draft genome sequences of new strains and members of some known species of the genus Rathayibacter isolated from plants.</title>
        <authorList>
            <person name="Tarlachkov S.V."/>
            <person name="Starodumova I.P."/>
            <person name="Dorofeeva L.V."/>
            <person name="Prisyazhnaya N.V."/>
            <person name="Leyn S."/>
            <person name="Zlamal J."/>
            <person name="Elan M."/>
            <person name="Osterman A.L."/>
            <person name="Nadler S."/>
            <person name="Subbotin S.A."/>
            <person name="Evtushenko L.I."/>
        </authorList>
    </citation>
    <scope>NUCLEOTIDE SEQUENCE [LARGE SCALE GENOMIC DNA]</scope>
    <source>
        <strain evidence="10">VKM Ac-2802</strain>
    </source>
</reference>
<organism evidence="9 10">
    <name type="scientific">Rathayibacter festucae</name>
    <dbReference type="NCBI Taxonomy" id="110937"/>
    <lineage>
        <taxon>Bacteria</taxon>
        <taxon>Bacillati</taxon>
        <taxon>Actinomycetota</taxon>
        <taxon>Actinomycetes</taxon>
        <taxon>Micrococcales</taxon>
        <taxon>Microbacteriaceae</taxon>
        <taxon>Rathayibacter</taxon>
    </lineage>
</organism>
<protein>
    <submittedName>
        <fullName evidence="9">LPXTG cell wall anchor domain-containing protein</fullName>
    </submittedName>
</protein>
<evidence type="ECO:0000313" key="10">
    <source>
        <dbReference type="Proteomes" id="UP000464597"/>
    </source>
</evidence>
<feature type="region of interest" description="Disordered" evidence="5">
    <location>
        <begin position="263"/>
        <end position="305"/>
    </location>
</feature>
<dbReference type="RefSeq" id="WP_159422003.1">
    <property type="nucleotide sequence ID" value="NZ_CP047180.1"/>
</dbReference>
<keyword evidence="3 7" id="KW-0732">Signal</keyword>
<feature type="chain" id="PRO_5047348544" evidence="7">
    <location>
        <begin position="35"/>
        <end position="335"/>
    </location>
</feature>
<dbReference type="EMBL" id="CP047180">
    <property type="protein sequence ID" value="QHC61717.1"/>
    <property type="molecule type" value="Genomic_DNA"/>
</dbReference>
<gene>
    <name evidence="9" type="ORF">GSU69_02730</name>
</gene>
<evidence type="ECO:0000256" key="1">
    <source>
        <dbReference type="ARBA" id="ARBA00022512"/>
    </source>
</evidence>
<evidence type="ECO:0000313" key="9">
    <source>
        <dbReference type="EMBL" id="QHC61717.1"/>
    </source>
</evidence>
<keyword evidence="4" id="KW-0572">Peptidoglycan-anchor</keyword>
<feature type="signal peptide" evidence="7">
    <location>
        <begin position="1"/>
        <end position="34"/>
    </location>
</feature>
<keyword evidence="6" id="KW-0812">Transmembrane</keyword>
<dbReference type="Proteomes" id="UP000464597">
    <property type="component" value="Chromosome"/>
</dbReference>
<accession>A0ABX6GW19</accession>
<evidence type="ECO:0000256" key="4">
    <source>
        <dbReference type="ARBA" id="ARBA00023088"/>
    </source>
</evidence>
<name>A0ABX6GW19_9MICO</name>
<dbReference type="PROSITE" id="PS50847">
    <property type="entry name" value="GRAM_POS_ANCHORING"/>
    <property type="match status" value="1"/>
</dbReference>
<evidence type="ECO:0000256" key="5">
    <source>
        <dbReference type="SAM" id="MobiDB-lite"/>
    </source>
</evidence>
<evidence type="ECO:0000256" key="7">
    <source>
        <dbReference type="SAM" id="SignalP"/>
    </source>
</evidence>